<accession>A0A316EG42</accession>
<dbReference type="Proteomes" id="UP000245697">
    <property type="component" value="Unassembled WGS sequence"/>
</dbReference>
<name>A0A316EG42_9ACTN</name>
<dbReference type="EMBL" id="QGGR01000038">
    <property type="protein sequence ID" value="PWK30484.1"/>
    <property type="molecule type" value="Genomic_DNA"/>
</dbReference>
<dbReference type="Gene3D" id="1.20.120.650">
    <property type="entry name" value="Colicin D"/>
    <property type="match status" value="1"/>
</dbReference>
<reference evidence="1 2" key="1">
    <citation type="submission" date="2018-05" db="EMBL/GenBank/DDBJ databases">
        <title>Genomic Encyclopedia of Archaeal and Bacterial Type Strains, Phase II (KMG-II): from individual species to whole genera.</title>
        <authorList>
            <person name="Goeker M."/>
        </authorList>
    </citation>
    <scope>NUCLEOTIDE SEQUENCE [LARGE SCALE GENOMIC DNA]</scope>
    <source>
        <strain evidence="1 2">DSM 45184</strain>
    </source>
</reference>
<evidence type="ECO:0000313" key="2">
    <source>
        <dbReference type="Proteomes" id="UP000245697"/>
    </source>
</evidence>
<sequence length="113" mass="12910">MTTHGEHRIRTWRRPSEVTPGSAVARQLDLMRRLVDGHLTGPDFARAWLAARRDLLHGGERVREPFERALSEVFYLLDDYPIDPALRSPGDTTDEQLHQGVRDALAKLADLER</sequence>
<dbReference type="InterPro" id="IPR036471">
    <property type="entry name" value="Colicin_D_sf"/>
</dbReference>
<keyword evidence="2" id="KW-1185">Reference proteome</keyword>
<comment type="caution">
    <text evidence="1">The sequence shown here is derived from an EMBL/GenBank/DDBJ whole genome shotgun (WGS) entry which is preliminary data.</text>
</comment>
<gene>
    <name evidence="1" type="ORF">BC793_13845</name>
</gene>
<organism evidence="1 2">
    <name type="scientific">Actinoplanes xinjiangensis</name>
    <dbReference type="NCBI Taxonomy" id="512350"/>
    <lineage>
        <taxon>Bacteria</taxon>
        <taxon>Bacillati</taxon>
        <taxon>Actinomycetota</taxon>
        <taxon>Actinomycetes</taxon>
        <taxon>Micromonosporales</taxon>
        <taxon>Micromonosporaceae</taxon>
        <taxon>Actinoplanes</taxon>
    </lineage>
</organism>
<proteinExistence type="predicted"/>
<evidence type="ECO:0000313" key="1">
    <source>
        <dbReference type="EMBL" id="PWK30484.1"/>
    </source>
</evidence>
<protein>
    <submittedName>
        <fullName evidence="1">Self-protective colicin-like immunity protein</fullName>
    </submittedName>
</protein>
<dbReference type="AlphaFoldDB" id="A0A316EG42"/>